<proteinExistence type="predicted"/>
<evidence type="ECO:0000256" key="1">
    <source>
        <dbReference type="SAM" id="MobiDB-lite"/>
    </source>
</evidence>
<feature type="region of interest" description="Disordered" evidence="1">
    <location>
        <begin position="112"/>
        <end position="137"/>
    </location>
</feature>
<dbReference type="AlphaFoldDB" id="A0A7S1UZC1"/>
<evidence type="ECO:0000313" key="2">
    <source>
        <dbReference type="EMBL" id="CAD9281257.1"/>
    </source>
</evidence>
<name>A0A7S1UZC1_9STRA</name>
<feature type="region of interest" description="Disordered" evidence="1">
    <location>
        <begin position="46"/>
        <end position="67"/>
    </location>
</feature>
<reference evidence="2" key="1">
    <citation type="submission" date="2021-01" db="EMBL/GenBank/DDBJ databases">
        <authorList>
            <person name="Corre E."/>
            <person name="Pelletier E."/>
            <person name="Niang G."/>
            <person name="Scheremetjew M."/>
            <person name="Finn R."/>
            <person name="Kale V."/>
            <person name="Holt S."/>
            <person name="Cochrane G."/>
            <person name="Meng A."/>
            <person name="Brown T."/>
            <person name="Cohen L."/>
        </authorList>
    </citation>
    <scope>NUCLEOTIDE SEQUENCE</scope>
    <source>
        <strain evidence="2">CCMP 410</strain>
    </source>
</reference>
<gene>
    <name evidence="2" type="ORF">GOCE00092_LOCUS10167</name>
</gene>
<accession>A0A7S1UZC1</accession>
<feature type="compositionally biased region" description="Polar residues" evidence="1">
    <location>
        <begin position="112"/>
        <end position="122"/>
    </location>
</feature>
<sequence length="137" mass="14710">MVTTQAFVTLYFCTFKDDLSDAVSQHYGRLKSMLVSSRAILVEHGVSSRGDGESALNDAKATDSKGYISGEAGTREVTCTDTSNRCDRGKMLCSQDDPESFLDDHACCCETDNSTTQESSSGEDACQCETGDSPTAF</sequence>
<protein>
    <submittedName>
        <fullName evidence="2">Uncharacterized protein</fullName>
    </submittedName>
</protein>
<organism evidence="2">
    <name type="scientific">Grammatophora oceanica</name>
    <dbReference type="NCBI Taxonomy" id="210454"/>
    <lineage>
        <taxon>Eukaryota</taxon>
        <taxon>Sar</taxon>
        <taxon>Stramenopiles</taxon>
        <taxon>Ochrophyta</taxon>
        <taxon>Bacillariophyta</taxon>
        <taxon>Fragilariophyceae</taxon>
        <taxon>Fragilariophycidae</taxon>
        <taxon>Rhabdonematales</taxon>
        <taxon>Grammatophoraceae</taxon>
        <taxon>Grammatophora</taxon>
    </lineage>
</organism>
<dbReference type="EMBL" id="HBGK01019994">
    <property type="protein sequence ID" value="CAD9281257.1"/>
    <property type="molecule type" value="Transcribed_RNA"/>
</dbReference>